<comment type="caution">
    <text evidence="1">The sequence shown here is derived from an EMBL/GenBank/DDBJ whole genome shotgun (WGS) entry which is preliminary data.</text>
</comment>
<dbReference type="EMBL" id="BPLR01002978">
    <property type="protein sequence ID" value="GIX79831.1"/>
    <property type="molecule type" value="Genomic_DNA"/>
</dbReference>
<proteinExistence type="predicted"/>
<dbReference type="AlphaFoldDB" id="A0AAV4N5T9"/>
<name>A0AAV4N5T9_CAEEX</name>
<organism evidence="1 2">
    <name type="scientific">Caerostris extrusa</name>
    <name type="common">Bark spider</name>
    <name type="synonym">Caerostris bankana</name>
    <dbReference type="NCBI Taxonomy" id="172846"/>
    <lineage>
        <taxon>Eukaryota</taxon>
        <taxon>Metazoa</taxon>
        <taxon>Ecdysozoa</taxon>
        <taxon>Arthropoda</taxon>
        <taxon>Chelicerata</taxon>
        <taxon>Arachnida</taxon>
        <taxon>Araneae</taxon>
        <taxon>Araneomorphae</taxon>
        <taxon>Entelegynae</taxon>
        <taxon>Araneoidea</taxon>
        <taxon>Araneidae</taxon>
        <taxon>Caerostris</taxon>
    </lineage>
</organism>
<keyword evidence="2" id="KW-1185">Reference proteome</keyword>
<evidence type="ECO:0000313" key="2">
    <source>
        <dbReference type="Proteomes" id="UP001054945"/>
    </source>
</evidence>
<reference evidence="1 2" key="1">
    <citation type="submission" date="2021-06" db="EMBL/GenBank/DDBJ databases">
        <title>Caerostris extrusa draft genome.</title>
        <authorList>
            <person name="Kono N."/>
            <person name="Arakawa K."/>
        </authorList>
    </citation>
    <scope>NUCLEOTIDE SEQUENCE [LARGE SCALE GENOMIC DNA]</scope>
</reference>
<sequence length="111" mass="12465">MNMSVNYLQRQKGITPTTERKVLTVANQPKPAGILGEHRHRLSDLKTLSIDLFGSLTERSPVSYEDANLNSLDMQIGTSTFQCMFMSCTFHRLQADTSAYYCASEGKEEVL</sequence>
<dbReference type="Proteomes" id="UP001054945">
    <property type="component" value="Unassembled WGS sequence"/>
</dbReference>
<protein>
    <submittedName>
        <fullName evidence="1">Uncharacterized protein</fullName>
    </submittedName>
</protein>
<evidence type="ECO:0000313" key="1">
    <source>
        <dbReference type="EMBL" id="GIX79831.1"/>
    </source>
</evidence>
<accession>A0AAV4N5T9</accession>
<gene>
    <name evidence="1" type="ORF">CEXT_333871</name>
</gene>